<proteinExistence type="inferred from homology"/>
<evidence type="ECO:0000256" key="6">
    <source>
        <dbReference type="ARBA" id="ARBA00022990"/>
    </source>
</evidence>
<dbReference type="GO" id="GO:0046872">
    <property type="term" value="F:metal ion binding"/>
    <property type="evidence" value="ECO:0007669"/>
    <property type="project" value="UniProtKB-KW"/>
</dbReference>
<dbReference type="InterPro" id="IPR051682">
    <property type="entry name" value="Mito_Persulfide_Diox"/>
</dbReference>
<dbReference type="InterPro" id="IPR036873">
    <property type="entry name" value="Rhodanese-like_dom_sf"/>
</dbReference>
<dbReference type="OrthoDB" id="9802991at2"/>
<evidence type="ECO:0000313" key="11">
    <source>
        <dbReference type="Proteomes" id="UP000288178"/>
    </source>
</evidence>
<dbReference type="CDD" id="cd07724">
    <property type="entry name" value="POD-like_MBL-fold"/>
    <property type="match status" value="1"/>
</dbReference>
<reference evidence="10 11" key="1">
    <citation type="submission" date="2019-01" db="EMBL/GenBank/DDBJ databases">
        <authorList>
            <person name="Chen W.-M."/>
        </authorList>
    </citation>
    <scope>NUCLEOTIDE SEQUENCE [LARGE SCALE GENOMIC DNA]</scope>
    <source>
        <strain evidence="10 11">ICH-3</strain>
    </source>
</reference>
<dbReference type="Gene3D" id="3.40.250.10">
    <property type="entry name" value="Rhodanese-like domain"/>
    <property type="match status" value="1"/>
</dbReference>
<dbReference type="GO" id="GO:0070813">
    <property type="term" value="P:hydrogen sulfide metabolic process"/>
    <property type="evidence" value="ECO:0007669"/>
    <property type="project" value="TreeGrafter"/>
</dbReference>
<dbReference type="PROSITE" id="PS50206">
    <property type="entry name" value="RHODANESE_3"/>
    <property type="match status" value="1"/>
</dbReference>
<dbReference type="PANTHER" id="PTHR43084">
    <property type="entry name" value="PERSULFIDE DIOXYGENASE ETHE1"/>
    <property type="match status" value="1"/>
</dbReference>
<comment type="caution">
    <text evidence="10">The sequence shown here is derived from an EMBL/GenBank/DDBJ whole genome shotgun (WGS) entry which is preliminary data.</text>
</comment>
<feature type="domain" description="Rhodanese" evidence="9">
    <location>
        <begin position="263"/>
        <end position="353"/>
    </location>
</feature>
<dbReference type="SUPFAM" id="SSF56281">
    <property type="entry name" value="Metallo-hydrolase/oxidoreductase"/>
    <property type="match status" value="1"/>
</dbReference>
<keyword evidence="7" id="KW-0560">Oxidoreductase</keyword>
<dbReference type="GO" id="GO:0050313">
    <property type="term" value="F:sulfur dioxygenase activity"/>
    <property type="evidence" value="ECO:0007669"/>
    <property type="project" value="InterPro"/>
</dbReference>
<evidence type="ECO:0000313" key="10">
    <source>
        <dbReference type="EMBL" id="RVT49500.1"/>
    </source>
</evidence>
<dbReference type="GO" id="GO:0016787">
    <property type="term" value="F:hydrolase activity"/>
    <property type="evidence" value="ECO:0007669"/>
    <property type="project" value="UniProtKB-KW"/>
</dbReference>
<evidence type="ECO:0000256" key="2">
    <source>
        <dbReference type="ARBA" id="ARBA00006759"/>
    </source>
</evidence>
<evidence type="ECO:0000256" key="4">
    <source>
        <dbReference type="ARBA" id="ARBA00022946"/>
    </source>
</evidence>
<accession>A0A437JRQ6</accession>
<evidence type="ECO:0000256" key="7">
    <source>
        <dbReference type="ARBA" id="ARBA00023002"/>
    </source>
</evidence>
<keyword evidence="8" id="KW-0408">Iron</keyword>
<dbReference type="Pfam" id="PF00581">
    <property type="entry name" value="Rhodanese"/>
    <property type="match status" value="1"/>
</dbReference>
<dbReference type="Pfam" id="PF00753">
    <property type="entry name" value="Lactamase_B"/>
    <property type="match status" value="1"/>
</dbReference>
<keyword evidence="11" id="KW-1185">Reference proteome</keyword>
<dbReference type="InterPro" id="IPR001279">
    <property type="entry name" value="Metallo-B-lactamas"/>
</dbReference>
<keyword evidence="6" id="KW-0007">Acetylation</keyword>
<dbReference type="CDD" id="cd00158">
    <property type="entry name" value="RHOD"/>
    <property type="match status" value="1"/>
</dbReference>
<dbReference type="Gene3D" id="3.60.15.10">
    <property type="entry name" value="Ribonuclease Z/Hydroxyacylglutathione hydrolase-like"/>
    <property type="match status" value="1"/>
</dbReference>
<comment type="cofactor">
    <cofactor evidence="1">
        <name>Fe(2+)</name>
        <dbReference type="ChEBI" id="CHEBI:29033"/>
    </cofactor>
</comment>
<comment type="similarity">
    <text evidence="2">Belongs to the metallo-beta-lactamase superfamily. Glyoxalase II family.</text>
</comment>
<dbReference type="SMART" id="SM00450">
    <property type="entry name" value="RHOD"/>
    <property type="match status" value="1"/>
</dbReference>
<gene>
    <name evidence="10" type="ORF">ENE75_20180</name>
</gene>
<evidence type="ECO:0000256" key="8">
    <source>
        <dbReference type="ARBA" id="ARBA00023004"/>
    </source>
</evidence>
<keyword evidence="5" id="KW-0223">Dioxygenase</keyword>
<evidence type="ECO:0000256" key="5">
    <source>
        <dbReference type="ARBA" id="ARBA00022964"/>
    </source>
</evidence>
<dbReference type="InterPro" id="IPR036866">
    <property type="entry name" value="RibonucZ/Hydroxyglut_hydro"/>
</dbReference>
<keyword evidence="10" id="KW-0378">Hydrolase</keyword>
<dbReference type="FunFam" id="3.60.15.10:FF:000013">
    <property type="entry name" value="Persulfide dioxygenase ETHE1, mitochondrial"/>
    <property type="match status" value="1"/>
</dbReference>
<dbReference type="Proteomes" id="UP000288178">
    <property type="component" value="Unassembled WGS sequence"/>
</dbReference>
<dbReference type="SMART" id="SM00849">
    <property type="entry name" value="Lactamase_B"/>
    <property type="match status" value="1"/>
</dbReference>
<name>A0A437JRQ6_9BURK</name>
<dbReference type="PANTHER" id="PTHR43084:SF1">
    <property type="entry name" value="PERSULFIDE DIOXYGENASE ETHE1, MITOCHONDRIAL"/>
    <property type="match status" value="1"/>
</dbReference>
<dbReference type="SUPFAM" id="SSF52821">
    <property type="entry name" value="Rhodanese/Cell cycle control phosphatase"/>
    <property type="match status" value="1"/>
</dbReference>
<sequence length="356" mass="38391">MLFRQLFDPVSSTYTYLLADAGEAVLIDPVFEQARRDLALLRELGLRLVATLDTHVHADHVTGAWLLQQRTGCRIAVAAASGAQGADLPLAHGDRVAFGGRHLDVRATPGHTDGCLSYVLDDASAAFTGDALLIRGCGRTDFQQGDPVRLYHSVHAQLLSLPDACTLYPGHDYRGITATSVAEERRWNPRFGGTSDLNDFVQTMTHLGLPHPKQMDRAVPANLRCGRPEGDVLPPAEPDWAPLTWSFAGLWEIEPSALHELGGRSPVQVLDVREPAEFTGPLGHLPGAQLVPLGELAARLPSLARDHPWVTVCRSGTRSARAALMLSQAGFPAVVNLAGGMLRWRAERLPAEGGEA</sequence>
<evidence type="ECO:0000256" key="3">
    <source>
        <dbReference type="ARBA" id="ARBA00022723"/>
    </source>
</evidence>
<dbReference type="GO" id="GO:0006749">
    <property type="term" value="P:glutathione metabolic process"/>
    <property type="evidence" value="ECO:0007669"/>
    <property type="project" value="InterPro"/>
</dbReference>
<organism evidence="10 11">
    <name type="scientific">Rubrivivax albus</name>
    <dbReference type="NCBI Taxonomy" id="2499835"/>
    <lineage>
        <taxon>Bacteria</taxon>
        <taxon>Pseudomonadati</taxon>
        <taxon>Pseudomonadota</taxon>
        <taxon>Betaproteobacteria</taxon>
        <taxon>Burkholderiales</taxon>
        <taxon>Sphaerotilaceae</taxon>
        <taxon>Rubrivivax</taxon>
    </lineage>
</organism>
<keyword evidence="3" id="KW-0479">Metal-binding</keyword>
<dbReference type="InterPro" id="IPR001763">
    <property type="entry name" value="Rhodanese-like_dom"/>
</dbReference>
<dbReference type="AlphaFoldDB" id="A0A437JRQ6"/>
<dbReference type="InterPro" id="IPR044528">
    <property type="entry name" value="POD-like_MBL-fold"/>
</dbReference>
<protein>
    <submittedName>
        <fullName evidence="10">MBL fold metallo-hydrolase</fullName>
    </submittedName>
</protein>
<dbReference type="RefSeq" id="WP_128200250.1">
    <property type="nucleotide sequence ID" value="NZ_SACT01000008.1"/>
</dbReference>
<evidence type="ECO:0000259" key="9">
    <source>
        <dbReference type="PROSITE" id="PS50206"/>
    </source>
</evidence>
<keyword evidence="4" id="KW-0809">Transit peptide</keyword>
<dbReference type="EMBL" id="SACT01000008">
    <property type="protein sequence ID" value="RVT49500.1"/>
    <property type="molecule type" value="Genomic_DNA"/>
</dbReference>
<evidence type="ECO:0000256" key="1">
    <source>
        <dbReference type="ARBA" id="ARBA00001954"/>
    </source>
</evidence>